<feature type="chain" id="PRO_5044306494" description="DUF4148 domain-containing protein" evidence="2">
    <location>
        <begin position="23"/>
        <end position="117"/>
    </location>
</feature>
<protein>
    <recommendedName>
        <fullName evidence="5">DUF4148 domain-containing protein</fullName>
    </recommendedName>
</protein>
<reference evidence="3 4" key="1">
    <citation type="submission" date="2024-01" db="EMBL/GenBank/DDBJ databases">
        <title>Unpublished Manusciprt.</title>
        <authorList>
            <person name="Duman M."/>
            <person name="Valdes E.G."/>
            <person name="Ajmi N."/>
            <person name="Altun S."/>
            <person name="Saticioglu I.B."/>
        </authorList>
    </citation>
    <scope>NUCLEOTIDE SEQUENCE [LARGE SCALE GENOMIC DNA]</scope>
    <source>
        <strain evidence="3 4">120P</strain>
    </source>
</reference>
<dbReference type="Proteomes" id="UP001307839">
    <property type="component" value="Unassembled WGS sequence"/>
</dbReference>
<proteinExistence type="predicted"/>
<keyword evidence="4" id="KW-1185">Reference proteome</keyword>
<sequence length="117" mass="12662">MKLFVQMTALAAAAYLSGSVTAATQVEYPVSSVSSEPAQLMLAEGGSDRLTENYLQRQALAKSQPKQDTGATYVQLIKENPTASGNTVADPLDEMNTTNPKLIDPITRDRDEYRSAH</sequence>
<evidence type="ECO:0000313" key="4">
    <source>
        <dbReference type="Proteomes" id="UP001307839"/>
    </source>
</evidence>
<evidence type="ECO:0008006" key="5">
    <source>
        <dbReference type="Google" id="ProtNLM"/>
    </source>
</evidence>
<gene>
    <name evidence="3" type="ORF">V0R53_01015</name>
</gene>
<comment type="caution">
    <text evidence="3">The sequence shown here is derived from an EMBL/GenBank/DDBJ whole genome shotgun (WGS) entry which is preliminary data.</text>
</comment>
<feature type="region of interest" description="Disordered" evidence="1">
    <location>
        <begin position="82"/>
        <end position="117"/>
    </location>
</feature>
<feature type="compositionally biased region" description="Basic and acidic residues" evidence="1">
    <location>
        <begin position="106"/>
        <end position="117"/>
    </location>
</feature>
<dbReference type="EMBL" id="JAZDQP010000001">
    <property type="protein sequence ID" value="MEE1864965.1"/>
    <property type="molecule type" value="Genomic_DNA"/>
</dbReference>
<feature type="signal peptide" evidence="2">
    <location>
        <begin position="1"/>
        <end position="22"/>
    </location>
</feature>
<name>A0AB35WPC3_9PSED</name>
<evidence type="ECO:0000256" key="1">
    <source>
        <dbReference type="SAM" id="MobiDB-lite"/>
    </source>
</evidence>
<accession>A0AB35WPC3</accession>
<keyword evidence="2" id="KW-0732">Signal</keyword>
<evidence type="ECO:0000313" key="3">
    <source>
        <dbReference type="EMBL" id="MEE1864965.1"/>
    </source>
</evidence>
<evidence type="ECO:0000256" key="2">
    <source>
        <dbReference type="SAM" id="SignalP"/>
    </source>
</evidence>
<dbReference type="RefSeq" id="WP_330078580.1">
    <property type="nucleotide sequence ID" value="NZ_JAZDCU010000001.1"/>
</dbReference>
<dbReference type="AlphaFoldDB" id="A0AB35WPC3"/>
<organism evidence="3 4">
    <name type="scientific">Pseudomonas auratipiscis</name>
    <dbReference type="NCBI Taxonomy" id="3115853"/>
    <lineage>
        <taxon>Bacteria</taxon>
        <taxon>Pseudomonadati</taxon>
        <taxon>Pseudomonadota</taxon>
        <taxon>Gammaproteobacteria</taxon>
        <taxon>Pseudomonadales</taxon>
        <taxon>Pseudomonadaceae</taxon>
        <taxon>Pseudomonas</taxon>
    </lineage>
</organism>